<dbReference type="AlphaFoldDB" id="C8X5R0"/>
<evidence type="ECO:0000313" key="1">
    <source>
        <dbReference type="EMBL" id="ACV69757.1"/>
    </source>
</evidence>
<protein>
    <submittedName>
        <fullName evidence="1">Uncharacterized protein</fullName>
    </submittedName>
</protein>
<name>C8X5R0_DESRD</name>
<dbReference type="HOGENOM" id="CLU_073077_0_0_7"/>
<proteinExistence type="predicted"/>
<reference evidence="2" key="1">
    <citation type="submission" date="2009-09" db="EMBL/GenBank/DDBJ databases">
        <title>The complete chromosome of Desulfohalobium retbaense DSM 5692.</title>
        <authorList>
            <consortium name="US DOE Joint Genome Institute (JGI-PGF)"/>
            <person name="Lucas S."/>
            <person name="Copeland A."/>
            <person name="Lapidus A."/>
            <person name="Glavina del Rio T."/>
            <person name="Dalin E."/>
            <person name="Tice H."/>
            <person name="Bruce D."/>
            <person name="Goodwin L."/>
            <person name="Pitluck S."/>
            <person name="Kyrpides N."/>
            <person name="Mavromatis K."/>
            <person name="Ivanova N."/>
            <person name="Mikhailova N."/>
            <person name="Munk A.C."/>
            <person name="Brettin T."/>
            <person name="Detter J.C."/>
            <person name="Han C."/>
            <person name="Tapia R."/>
            <person name="Larimer F."/>
            <person name="Land M."/>
            <person name="Hauser L."/>
            <person name="Markowitz V."/>
            <person name="Cheng J.-F."/>
            <person name="Hugenholtz P."/>
            <person name="Woyke T."/>
            <person name="Wu D."/>
            <person name="Spring S."/>
            <person name="Klenk H.-P."/>
            <person name="Eisen J.A."/>
        </authorList>
    </citation>
    <scope>NUCLEOTIDE SEQUENCE [LARGE SCALE GENOMIC DNA]</scope>
    <source>
        <strain evidence="2">DSM 5692</strain>
    </source>
</reference>
<keyword evidence="2" id="KW-1185">Reference proteome</keyword>
<dbReference type="eggNOG" id="ENOG5030C51">
    <property type="taxonomic scope" value="Bacteria"/>
</dbReference>
<dbReference type="EMBL" id="CP001734">
    <property type="protein sequence ID" value="ACV69757.1"/>
    <property type="molecule type" value="Genomic_DNA"/>
</dbReference>
<evidence type="ECO:0000313" key="2">
    <source>
        <dbReference type="Proteomes" id="UP000001052"/>
    </source>
</evidence>
<gene>
    <name evidence="1" type="ordered locus">Dret_2475</name>
</gene>
<organism evidence="1 2">
    <name type="scientific">Desulfohalobium retbaense (strain ATCC 49708 / DSM 5692 / JCM 16813 / HR100)</name>
    <dbReference type="NCBI Taxonomy" id="485915"/>
    <lineage>
        <taxon>Bacteria</taxon>
        <taxon>Pseudomonadati</taxon>
        <taxon>Thermodesulfobacteriota</taxon>
        <taxon>Desulfovibrionia</taxon>
        <taxon>Desulfovibrionales</taxon>
        <taxon>Desulfohalobiaceae</taxon>
        <taxon>Desulfohalobium</taxon>
    </lineage>
</organism>
<dbReference type="KEGG" id="drt:Dret_2475"/>
<dbReference type="OrthoDB" id="5501943at2"/>
<dbReference type="RefSeq" id="WP_015752891.1">
    <property type="nucleotide sequence ID" value="NC_013223.1"/>
</dbReference>
<accession>C8X5R0</accession>
<sequence>MITLGLTTYRPEAIPLTEARMVESDSVWLEEPQTPGFSEMLSGELDIDTYLQLTDYGFAQYAQDHCRLLRRLAGKGVAVSQVDPFMDELVRIHEFFASGGTPEQIQDEPTLAVYEAEREWTRRLLAFYQASAQAEFDRIVATVQSFARADAARGRLRDTMRAAVICEKAVSGKSVYVEAGYIHFSLVNELLRRGVRPRIRFVLEPVYRRLCGRRQALAPGDILTWWYLFHPRAQGNHLDRLAAQALVYNKIVAKEELETVAGEYPHAVDEVRAVGLVKGLEYAACREVFNQIRALPTEKARHHVENMVW</sequence>
<dbReference type="STRING" id="485915.Dret_2475"/>
<reference evidence="1 2" key="2">
    <citation type="journal article" date="2010" name="Stand. Genomic Sci.">
        <title>Complete genome sequence of Desulfohalobium retbaense type strain (HR(100)).</title>
        <authorList>
            <person name="Spring S."/>
            <person name="Nolan M."/>
            <person name="Lapidus A."/>
            <person name="Glavina Del Rio T."/>
            <person name="Copeland A."/>
            <person name="Tice H."/>
            <person name="Cheng J.F."/>
            <person name="Lucas S."/>
            <person name="Land M."/>
            <person name="Chen F."/>
            <person name="Bruce D."/>
            <person name="Goodwin L."/>
            <person name="Pitluck S."/>
            <person name="Ivanova N."/>
            <person name="Mavromatis K."/>
            <person name="Mikhailova N."/>
            <person name="Pati A."/>
            <person name="Chen A."/>
            <person name="Palaniappan K."/>
            <person name="Hauser L."/>
            <person name="Chang Y.J."/>
            <person name="Jeffries C.D."/>
            <person name="Munk C."/>
            <person name="Kiss H."/>
            <person name="Chain P."/>
            <person name="Han C."/>
            <person name="Brettin T."/>
            <person name="Detter J.C."/>
            <person name="Schuler E."/>
            <person name="Goker M."/>
            <person name="Rohde M."/>
            <person name="Bristow J."/>
            <person name="Eisen J.A."/>
            <person name="Markowitz V."/>
            <person name="Hugenholtz P."/>
            <person name="Kyrpides N.C."/>
            <person name="Klenk H.P."/>
        </authorList>
    </citation>
    <scope>NUCLEOTIDE SEQUENCE [LARGE SCALE GENOMIC DNA]</scope>
    <source>
        <strain evidence="1 2">DSM 5692</strain>
    </source>
</reference>
<dbReference type="Proteomes" id="UP000001052">
    <property type="component" value="Chromosome"/>
</dbReference>